<reference evidence="4 5" key="1">
    <citation type="journal article" date="2016" name="Front. Microbiol.">
        <title>Comprehensive Phylogenetic Analysis of Bovine Non-aureus Staphylococci Species Based on Whole-Genome Sequencing.</title>
        <authorList>
            <person name="Naushad S."/>
            <person name="Barkema H.W."/>
            <person name="Luby C."/>
            <person name="Condas L.A."/>
            <person name="Nobrega D.B."/>
            <person name="Carson D.A."/>
            <person name="De Buck J."/>
        </authorList>
    </citation>
    <scope>NUCLEOTIDE SEQUENCE [LARGE SCALE GENOMIC DNA]</scope>
    <source>
        <strain evidence="4 5">SNUC 4554</strain>
    </source>
</reference>
<dbReference type="Proteomes" id="UP000286317">
    <property type="component" value="Unassembled WGS sequence"/>
</dbReference>
<dbReference type="SUPFAM" id="SSF55729">
    <property type="entry name" value="Acyl-CoA N-acyltransferases (Nat)"/>
    <property type="match status" value="1"/>
</dbReference>
<dbReference type="Gene3D" id="3.40.630.30">
    <property type="match status" value="1"/>
</dbReference>
<comment type="caution">
    <text evidence="4">The sequence shown here is derived from an EMBL/GenBank/DDBJ whole genome shotgun (WGS) entry which is preliminary data.</text>
</comment>
<evidence type="ECO:0000256" key="1">
    <source>
        <dbReference type="ARBA" id="ARBA00009623"/>
    </source>
</evidence>
<name>A0A418ID65_9STAP</name>
<dbReference type="Pfam" id="PF13673">
    <property type="entry name" value="Acetyltransf_10"/>
    <property type="match status" value="1"/>
</dbReference>
<dbReference type="GO" id="GO:0004343">
    <property type="term" value="F:glucosamine 6-phosphate N-acetyltransferase activity"/>
    <property type="evidence" value="ECO:0007669"/>
    <property type="project" value="TreeGrafter"/>
</dbReference>
<feature type="domain" description="N-acetyltransferase" evidence="3">
    <location>
        <begin position="1"/>
        <end position="140"/>
    </location>
</feature>
<sequence length="140" mass="16249">MFKIVTTQTMLEEAHNIRKKVFVEEQSVPLENEIDQYETMATHIIGYDKNDMPFATGRLRPIDNGVKIERVAILATHRNKGCGKLLMEFLEKVAKDQGYQRLMLNAQYHAQGFYESLGYQSFGETFMEENIKHIAMIKIM</sequence>
<dbReference type="PANTHER" id="PTHR13355">
    <property type="entry name" value="GLUCOSAMINE 6-PHOSPHATE N-ACETYLTRANSFERASE"/>
    <property type="match status" value="1"/>
</dbReference>
<dbReference type="CDD" id="cd04301">
    <property type="entry name" value="NAT_SF"/>
    <property type="match status" value="1"/>
</dbReference>
<proteinExistence type="inferred from homology"/>
<dbReference type="InterPro" id="IPR000182">
    <property type="entry name" value="GNAT_dom"/>
</dbReference>
<dbReference type="InterPro" id="IPR039143">
    <property type="entry name" value="GNPNAT1-like"/>
</dbReference>
<dbReference type="InterPro" id="IPR016181">
    <property type="entry name" value="Acyl_CoA_acyltransferase"/>
</dbReference>
<evidence type="ECO:0000313" key="4">
    <source>
        <dbReference type="EMBL" id="RIM98091.1"/>
    </source>
</evidence>
<dbReference type="PANTHER" id="PTHR13355:SF11">
    <property type="entry name" value="GLUCOSAMINE 6-PHOSPHATE N-ACETYLTRANSFERASE"/>
    <property type="match status" value="1"/>
</dbReference>
<gene>
    <name evidence="4" type="ORF">BU112_11745</name>
</gene>
<dbReference type="AlphaFoldDB" id="A0A418ID65"/>
<organism evidence="4 5">
    <name type="scientific">Staphylococcus shinii</name>
    <dbReference type="NCBI Taxonomy" id="2912228"/>
    <lineage>
        <taxon>Bacteria</taxon>
        <taxon>Bacillati</taxon>
        <taxon>Bacillota</taxon>
        <taxon>Bacilli</taxon>
        <taxon>Bacillales</taxon>
        <taxon>Staphylococcaceae</taxon>
        <taxon>Staphylococcus</taxon>
    </lineage>
</organism>
<evidence type="ECO:0000313" key="5">
    <source>
        <dbReference type="Proteomes" id="UP000286317"/>
    </source>
</evidence>
<dbReference type="RefSeq" id="WP_107549920.1">
    <property type="nucleotide sequence ID" value="NZ_CP150685.1"/>
</dbReference>
<dbReference type="EMBL" id="QXUF01000099">
    <property type="protein sequence ID" value="RIM98091.1"/>
    <property type="molecule type" value="Genomic_DNA"/>
</dbReference>
<protein>
    <recommendedName>
        <fullName evidence="2">GCN5-related N-acetyltransferase</fullName>
    </recommendedName>
</protein>
<keyword evidence="5" id="KW-1185">Reference proteome</keyword>
<evidence type="ECO:0000256" key="2">
    <source>
        <dbReference type="ARBA" id="ARBA00029740"/>
    </source>
</evidence>
<accession>A0A418ID65</accession>
<comment type="similarity">
    <text evidence="1">Belongs to the UPF0039 (ElaA) family.</text>
</comment>
<dbReference type="OrthoDB" id="9796171at2"/>
<evidence type="ECO:0000259" key="3">
    <source>
        <dbReference type="PROSITE" id="PS51186"/>
    </source>
</evidence>
<dbReference type="PROSITE" id="PS51186">
    <property type="entry name" value="GNAT"/>
    <property type="match status" value="1"/>
</dbReference>